<name>A0A226N464_CALSU</name>
<dbReference type="PANTHER" id="PTHR28634:SF1">
    <property type="entry name" value="ZINC FINGER B-BOX DOMAIN-CONTAINING PROTEIN 1"/>
    <property type="match status" value="1"/>
</dbReference>
<dbReference type="AlphaFoldDB" id="A0A226N464"/>
<dbReference type="PANTHER" id="PTHR28634">
    <property type="entry name" value="ZINC FINGER B-BOX DOMAIN-CONTAINING PROTEIN 1"/>
    <property type="match status" value="1"/>
</dbReference>
<organism evidence="2 3">
    <name type="scientific">Callipepla squamata</name>
    <name type="common">Scaled quail</name>
    <dbReference type="NCBI Taxonomy" id="9009"/>
    <lineage>
        <taxon>Eukaryota</taxon>
        <taxon>Metazoa</taxon>
        <taxon>Chordata</taxon>
        <taxon>Craniata</taxon>
        <taxon>Vertebrata</taxon>
        <taxon>Euteleostomi</taxon>
        <taxon>Archelosauria</taxon>
        <taxon>Archosauria</taxon>
        <taxon>Dinosauria</taxon>
        <taxon>Saurischia</taxon>
        <taxon>Theropoda</taxon>
        <taxon>Coelurosauria</taxon>
        <taxon>Aves</taxon>
        <taxon>Neognathae</taxon>
        <taxon>Galloanserae</taxon>
        <taxon>Galliformes</taxon>
        <taxon>Odontophoridae</taxon>
        <taxon>Callipepla</taxon>
    </lineage>
</organism>
<dbReference type="OrthoDB" id="6226111at2759"/>
<sequence>MLIESVGNREVQTNFSALEEQVQIQFKEGGLSYMEKLLLKKYKRTSVDEMPGGHVKDLRPAQIQTALHEAVTAEEEQEDAGVADDITVEEVRRYWTNVFREEVPKNVPESAESTLKIEFLDDAFYHLSLWSLELYSIAKCFYFFIYFLNESYDSGLEESRNFSVLEAESTGMNKQRNIEPFEEFGKCEKRRDNFGSGIADQENAPLDHLPKETVAVMRKSSCHSSFTANNQYLLPSPLDGDLASSKEILRGNDFIRPRSVDVLQHKLTGHGAKNTHGRPKSSPMPVFRDDTEIPKHECVDVIKKDEHYWEHIADQEALLGLEQELQTYVGPQEKLCSLTSEDVTSSSRCSRKIYGNITDFHKTLELEDLSRADVLG</sequence>
<dbReference type="STRING" id="9009.A0A226N464"/>
<evidence type="ECO:0000313" key="2">
    <source>
        <dbReference type="EMBL" id="OXB62282.1"/>
    </source>
</evidence>
<evidence type="ECO:0000256" key="1">
    <source>
        <dbReference type="SAM" id="MobiDB-lite"/>
    </source>
</evidence>
<proteinExistence type="predicted"/>
<dbReference type="EMBL" id="MCFN01000224">
    <property type="protein sequence ID" value="OXB62282.1"/>
    <property type="molecule type" value="Genomic_DNA"/>
</dbReference>
<feature type="region of interest" description="Disordered" evidence="1">
    <location>
        <begin position="269"/>
        <end position="289"/>
    </location>
</feature>
<dbReference type="InterPro" id="IPR037688">
    <property type="entry name" value="ZBBX"/>
</dbReference>
<keyword evidence="3" id="KW-1185">Reference proteome</keyword>
<evidence type="ECO:0000313" key="3">
    <source>
        <dbReference type="Proteomes" id="UP000198323"/>
    </source>
</evidence>
<reference evidence="2 3" key="1">
    <citation type="submission" date="2016-07" db="EMBL/GenBank/DDBJ databases">
        <title>Disparate Historic Effective Population Sizes Predicted by Modern Levels of Genome Diversity for the Scaled Quail (Callipepla squamata) and the Northern Bobwhite (Colinus virginianus): Inferences from First and Second Generation Draft Genome Assemblies for Sympatric New World Quail.</title>
        <authorList>
            <person name="Oldeschulte D.L."/>
            <person name="Halley Y.A."/>
            <person name="Bhattarai E.K."/>
            <person name="Brashear W.A."/>
            <person name="Hill J."/>
            <person name="Metz R.P."/>
            <person name="Johnson C.D."/>
            <person name="Rollins D."/>
            <person name="Peterson M.J."/>
            <person name="Bickhart D.M."/>
            <person name="Decker J.E."/>
            <person name="Seabury C.M."/>
        </authorList>
    </citation>
    <scope>NUCLEOTIDE SEQUENCE [LARGE SCALE GENOMIC DNA]</scope>
    <source>
        <strain evidence="2 3">Texas</strain>
        <tissue evidence="2">Leg muscle</tissue>
    </source>
</reference>
<accession>A0A226N464</accession>
<protein>
    <submittedName>
        <fullName evidence="2">Uncharacterized protein</fullName>
    </submittedName>
</protein>
<gene>
    <name evidence="2" type="ORF">ASZ78_012330</name>
</gene>
<dbReference type="Proteomes" id="UP000198323">
    <property type="component" value="Unassembled WGS sequence"/>
</dbReference>
<comment type="caution">
    <text evidence="2">The sequence shown here is derived from an EMBL/GenBank/DDBJ whole genome shotgun (WGS) entry which is preliminary data.</text>
</comment>